<evidence type="ECO:0000313" key="12">
    <source>
        <dbReference type="EMBL" id="MDT0441234.1"/>
    </source>
</evidence>
<organism evidence="12 13">
    <name type="scientific">Streptomyces johnsoniae</name>
    <dbReference type="NCBI Taxonomy" id="3075532"/>
    <lineage>
        <taxon>Bacteria</taxon>
        <taxon>Bacillati</taxon>
        <taxon>Actinomycetota</taxon>
        <taxon>Actinomycetes</taxon>
        <taxon>Kitasatosporales</taxon>
        <taxon>Streptomycetaceae</taxon>
        <taxon>Streptomyces</taxon>
    </lineage>
</organism>
<evidence type="ECO:0000256" key="1">
    <source>
        <dbReference type="ARBA" id="ARBA00004496"/>
    </source>
</evidence>
<protein>
    <recommendedName>
        <fullName evidence="4">Protein-L-isoaspartate O-methyltransferase</fullName>
        <ecNumber evidence="3">2.1.1.77</ecNumber>
    </recommendedName>
    <alternativeName>
        <fullName evidence="11">L-isoaspartyl protein carboxyl methyltransferase</fullName>
    </alternativeName>
    <alternativeName>
        <fullName evidence="9">Protein L-isoaspartyl methyltransferase</fullName>
    </alternativeName>
    <alternativeName>
        <fullName evidence="10">Protein-beta-aspartate methyltransferase</fullName>
    </alternativeName>
</protein>
<comment type="subcellular location">
    <subcellularLocation>
        <location evidence="1">Cytoplasm</location>
    </subcellularLocation>
</comment>
<dbReference type="EC" id="2.1.1.77" evidence="3"/>
<dbReference type="Gene3D" id="3.40.50.150">
    <property type="entry name" value="Vaccinia Virus protein VP39"/>
    <property type="match status" value="1"/>
</dbReference>
<keyword evidence="13" id="KW-1185">Reference proteome</keyword>
<reference evidence="13" key="1">
    <citation type="submission" date="2023-07" db="EMBL/GenBank/DDBJ databases">
        <title>30 novel species of actinomycetes from the DSMZ collection.</title>
        <authorList>
            <person name="Nouioui I."/>
        </authorList>
    </citation>
    <scope>NUCLEOTIDE SEQUENCE [LARGE SCALE GENOMIC DNA]</scope>
    <source>
        <strain evidence="13">DSM 41886</strain>
    </source>
</reference>
<keyword evidence="6" id="KW-0489">Methyltransferase</keyword>
<accession>A0ABU2RWW6</accession>
<keyword evidence="7" id="KW-0808">Transferase</keyword>
<evidence type="ECO:0000256" key="5">
    <source>
        <dbReference type="ARBA" id="ARBA00022490"/>
    </source>
</evidence>
<dbReference type="SUPFAM" id="SSF53335">
    <property type="entry name" value="S-adenosyl-L-methionine-dependent methyltransferases"/>
    <property type="match status" value="1"/>
</dbReference>
<keyword evidence="5" id="KW-0963">Cytoplasm</keyword>
<dbReference type="PANTHER" id="PTHR11579:SF0">
    <property type="entry name" value="PROTEIN-L-ISOASPARTATE(D-ASPARTATE) O-METHYLTRANSFERASE"/>
    <property type="match status" value="1"/>
</dbReference>
<evidence type="ECO:0000256" key="2">
    <source>
        <dbReference type="ARBA" id="ARBA00005369"/>
    </source>
</evidence>
<proteinExistence type="inferred from homology"/>
<comment type="caution">
    <text evidence="12">The sequence shown here is derived from an EMBL/GenBank/DDBJ whole genome shotgun (WGS) entry which is preliminary data.</text>
</comment>
<keyword evidence="8" id="KW-0949">S-adenosyl-L-methionine</keyword>
<dbReference type="RefSeq" id="WP_311614843.1">
    <property type="nucleotide sequence ID" value="NZ_JAVREV010000001.1"/>
</dbReference>
<dbReference type="PANTHER" id="PTHR11579">
    <property type="entry name" value="PROTEIN-L-ISOASPARTATE O-METHYLTRANSFERASE"/>
    <property type="match status" value="1"/>
</dbReference>
<evidence type="ECO:0000256" key="9">
    <source>
        <dbReference type="ARBA" id="ARBA00030757"/>
    </source>
</evidence>
<evidence type="ECO:0000256" key="3">
    <source>
        <dbReference type="ARBA" id="ARBA00011890"/>
    </source>
</evidence>
<evidence type="ECO:0000256" key="7">
    <source>
        <dbReference type="ARBA" id="ARBA00022679"/>
    </source>
</evidence>
<dbReference type="Proteomes" id="UP001183615">
    <property type="component" value="Unassembled WGS sequence"/>
</dbReference>
<dbReference type="InterPro" id="IPR029063">
    <property type="entry name" value="SAM-dependent_MTases_sf"/>
</dbReference>
<evidence type="ECO:0000256" key="10">
    <source>
        <dbReference type="ARBA" id="ARBA00031323"/>
    </source>
</evidence>
<sequence length="357" mass="36476">MTTVTSAASAADLRRTLVDRLTAGGHLDPRWRDAFLHVPHEAFFREAESGCRDDAPAADGPGARPSVLAAMLGALGPVERGTRVLQVGTGRGYDTALLCHRAGEATVTSLAPGPEALAPAREALARAGYAPTLAVGAPAAGHPGGAPYDALIAGVDVPRVPAAWLAQVRPGGTVVAALGFALAALSVAADGSATGPLLPVTAAFADAPADAPADAWQDPAGPLGYDVGMVLSLRGQSRVAVLPDLGGTVPRLLRHLVQPDVTQVTLREAEKEQSALHILTHRPSGSWARVVPRSGGFVHVDHAGPRDVFGEFAPVVSHWAAAGRPGPEAYGLTVSADGGHALWSAADDGFRRPLAHG</sequence>
<evidence type="ECO:0000256" key="8">
    <source>
        <dbReference type="ARBA" id="ARBA00022691"/>
    </source>
</evidence>
<comment type="similarity">
    <text evidence="2">Belongs to the methyltransferase superfamily. L-isoaspartyl/D-aspartyl protein methyltransferase family.</text>
</comment>
<dbReference type="Pfam" id="PF01135">
    <property type="entry name" value="PCMT"/>
    <property type="match status" value="1"/>
</dbReference>
<dbReference type="EMBL" id="JAVREV010000001">
    <property type="protein sequence ID" value="MDT0441234.1"/>
    <property type="molecule type" value="Genomic_DNA"/>
</dbReference>
<evidence type="ECO:0000256" key="6">
    <source>
        <dbReference type="ARBA" id="ARBA00022603"/>
    </source>
</evidence>
<dbReference type="InterPro" id="IPR000682">
    <property type="entry name" value="PCMT"/>
</dbReference>
<gene>
    <name evidence="12" type="ORF">RM779_01280</name>
</gene>
<name>A0ABU2RWW6_9ACTN</name>
<evidence type="ECO:0000256" key="4">
    <source>
        <dbReference type="ARBA" id="ARBA00013346"/>
    </source>
</evidence>
<evidence type="ECO:0000313" key="13">
    <source>
        <dbReference type="Proteomes" id="UP001183615"/>
    </source>
</evidence>
<evidence type="ECO:0000256" key="11">
    <source>
        <dbReference type="ARBA" id="ARBA00031350"/>
    </source>
</evidence>